<sequence length="234" mass="26241">MARVGPTVVDIEGFVVELEADAQSQIPHLNTEWDIIVLLQDSLIFPGTRAIRPFDQYIGIHPDFVDFAHRAYKWLRIQHACGTTRTAIAKIGHTKPGIMREVREGLMPHELEQKQRRKREQQMFPGSITSLTDFMAADGAIKRLVESTPHPDTTADIPDTFAAMVPYVRQMAEALADRSDILDGPNSKPVKAVNSTSGPVFEHEAWNLRVNTACITPLTVLRSANQRLFLVHHC</sequence>
<dbReference type="Proteomes" id="UP001281003">
    <property type="component" value="Unassembled WGS sequence"/>
</dbReference>
<organism evidence="1 2">
    <name type="scientific">Sordaria brevicollis</name>
    <dbReference type="NCBI Taxonomy" id="83679"/>
    <lineage>
        <taxon>Eukaryota</taxon>
        <taxon>Fungi</taxon>
        <taxon>Dikarya</taxon>
        <taxon>Ascomycota</taxon>
        <taxon>Pezizomycotina</taxon>
        <taxon>Sordariomycetes</taxon>
        <taxon>Sordariomycetidae</taxon>
        <taxon>Sordariales</taxon>
        <taxon>Sordariaceae</taxon>
        <taxon>Sordaria</taxon>
    </lineage>
</organism>
<dbReference type="AlphaFoldDB" id="A0AAE0UCZ5"/>
<reference evidence="1" key="1">
    <citation type="journal article" date="2023" name="Mol. Phylogenet. Evol.">
        <title>Genome-scale phylogeny and comparative genomics of the fungal order Sordariales.</title>
        <authorList>
            <person name="Hensen N."/>
            <person name="Bonometti L."/>
            <person name="Westerberg I."/>
            <person name="Brannstrom I.O."/>
            <person name="Guillou S."/>
            <person name="Cros-Aarteil S."/>
            <person name="Calhoun S."/>
            <person name="Haridas S."/>
            <person name="Kuo A."/>
            <person name="Mondo S."/>
            <person name="Pangilinan J."/>
            <person name="Riley R."/>
            <person name="LaButti K."/>
            <person name="Andreopoulos B."/>
            <person name="Lipzen A."/>
            <person name="Chen C."/>
            <person name="Yan M."/>
            <person name="Daum C."/>
            <person name="Ng V."/>
            <person name="Clum A."/>
            <person name="Steindorff A."/>
            <person name="Ohm R.A."/>
            <person name="Martin F."/>
            <person name="Silar P."/>
            <person name="Natvig D.O."/>
            <person name="Lalanne C."/>
            <person name="Gautier V."/>
            <person name="Ament-Velasquez S.L."/>
            <person name="Kruys A."/>
            <person name="Hutchinson M.I."/>
            <person name="Powell A.J."/>
            <person name="Barry K."/>
            <person name="Miller A.N."/>
            <person name="Grigoriev I.V."/>
            <person name="Debuchy R."/>
            <person name="Gladieux P."/>
            <person name="Hiltunen Thoren M."/>
            <person name="Johannesson H."/>
        </authorList>
    </citation>
    <scope>NUCLEOTIDE SEQUENCE</scope>
    <source>
        <strain evidence="1">FGSC 1904</strain>
    </source>
</reference>
<name>A0AAE0UCZ5_SORBR</name>
<dbReference type="EMBL" id="JAUTDP010000004">
    <property type="protein sequence ID" value="KAK3399666.1"/>
    <property type="molecule type" value="Genomic_DNA"/>
</dbReference>
<protein>
    <submittedName>
        <fullName evidence="1">Uncharacterized protein</fullName>
    </submittedName>
</protein>
<proteinExistence type="predicted"/>
<accession>A0AAE0UCZ5</accession>
<comment type="caution">
    <text evidence="1">The sequence shown here is derived from an EMBL/GenBank/DDBJ whole genome shotgun (WGS) entry which is preliminary data.</text>
</comment>
<keyword evidence="2" id="KW-1185">Reference proteome</keyword>
<evidence type="ECO:0000313" key="2">
    <source>
        <dbReference type="Proteomes" id="UP001281003"/>
    </source>
</evidence>
<gene>
    <name evidence="1" type="ORF">B0T20DRAFT_349373</name>
</gene>
<evidence type="ECO:0000313" key="1">
    <source>
        <dbReference type="EMBL" id="KAK3399666.1"/>
    </source>
</evidence>
<reference evidence="1" key="2">
    <citation type="submission" date="2023-07" db="EMBL/GenBank/DDBJ databases">
        <authorList>
            <consortium name="Lawrence Berkeley National Laboratory"/>
            <person name="Haridas S."/>
            <person name="Hensen N."/>
            <person name="Bonometti L."/>
            <person name="Westerberg I."/>
            <person name="Brannstrom I.O."/>
            <person name="Guillou S."/>
            <person name="Cros-Aarteil S."/>
            <person name="Calhoun S."/>
            <person name="Kuo A."/>
            <person name="Mondo S."/>
            <person name="Pangilinan J."/>
            <person name="Riley R."/>
            <person name="LaButti K."/>
            <person name="Andreopoulos B."/>
            <person name="Lipzen A."/>
            <person name="Chen C."/>
            <person name="Yanf M."/>
            <person name="Daum C."/>
            <person name="Ng V."/>
            <person name="Clum A."/>
            <person name="Steindorff A."/>
            <person name="Ohm R."/>
            <person name="Martin F."/>
            <person name="Silar P."/>
            <person name="Natvig D."/>
            <person name="Lalanne C."/>
            <person name="Gautier V."/>
            <person name="Ament-velasquez S.L."/>
            <person name="Kruys A."/>
            <person name="Hutchinson M.I."/>
            <person name="Powell A.J."/>
            <person name="Barry K."/>
            <person name="Miller A.N."/>
            <person name="Grigoriev I.V."/>
            <person name="Debuchy R."/>
            <person name="Gladieux P."/>
            <person name="Thoren M.H."/>
            <person name="Johannesson H."/>
        </authorList>
    </citation>
    <scope>NUCLEOTIDE SEQUENCE</scope>
    <source>
        <strain evidence="1">FGSC 1904</strain>
    </source>
</reference>